<dbReference type="Pfam" id="PF00685">
    <property type="entry name" value="Sulfotransfer_1"/>
    <property type="match status" value="1"/>
</dbReference>
<dbReference type="SUPFAM" id="SSF52540">
    <property type="entry name" value="P-loop containing nucleoside triphosphate hydrolases"/>
    <property type="match status" value="1"/>
</dbReference>
<evidence type="ECO:0000313" key="5">
    <source>
        <dbReference type="EMBL" id="CAI0437815.1"/>
    </source>
</evidence>
<dbReference type="InterPro" id="IPR000863">
    <property type="entry name" value="Sulfotransferase_dom"/>
</dbReference>
<proteinExistence type="inferred from homology"/>
<evidence type="ECO:0000259" key="4">
    <source>
        <dbReference type="Pfam" id="PF00685"/>
    </source>
</evidence>
<dbReference type="Gene3D" id="3.40.50.300">
    <property type="entry name" value="P-loop containing nucleotide triphosphate hydrolases"/>
    <property type="match status" value="1"/>
</dbReference>
<dbReference type="GO" id="GO:0008146">
    <property type="term" value="F:sulfotransferase activity"/>
    <property type="evidence" value="ECO:0007669"/>
    <property type="project" value="InterPro"/>
</dbReference>
<dbReference type="PANTHER" id="PTHR11783">
    <property type="entry name" value="SULFOTRANSFERASE SULT"/>
    <property type="match status" value="1"/>
</dbReference>
<keyword evidence="6" id="KW-1185">Reference proteome</keyword>
<evidence type="ECO:0000313" key="6">
    <source>
        <dbReference type="Proteomes" id="UP001154282"/>
    </source>
</evidence>
<organism evidence="5 6">
    <name type="scientific">Linum tenue</name>
    <dbReference type="NCBI Taxonomy" id="586396"/>
    <lineage>
        <taxon>Eukaryota</taxon>
        <taxon>Viridiplantae</taxon>
        <taxon>Streptophyta</taxon>
        <taxon>Embryophyta</taxon>
        <taxon>Tracheophyta</taxon>
        <taxon>Spermatophyta</taxon>
        <taxon>Magnoliopsida</taxon>
        <taxon>eudicotyledons</taxon>
        <taxon>Gunneridae</taxon>
        <taxon>Pentapetalae</taxon>
        <taxon>rosids</taxon>
        <taxon>fabids</taxon>
        <taxon>Malpighiales</taxon>
        <taxon>Linaceae</taxon>
        <taxon>Linum</taxon>
    </lineage>
</organism>
<dbReference type="Proteomes" id="UP001154282">
    <property type="component" value="Unassembled WGS sequence"/>
</dbReference>
<evidence type="ECO:0000256" key="3">
    <source>
        <dbReference type="RuleBase" id="RU361155"/>
    </source>
</evidence>
<evidence type="ECO:0000256" key="2">
    <source>
        <dbReference type="ARBA" id="ARBA00022679"/>
    </source>
</evidence>
<keyword evidence="2 3" id="KW-0808">Transferase</keyword>
<evidence type="ECO:0000256" key="1">
    <source>
        <dbReference type="ARBA" id="ARBA00005771"/>
    </source>
</evidence>
<dbReference type="AlphaFoldDB" id="A0AAV0LUM2"/>
<dbReference type="InterPro" id="IPR027417">
    <property type="entry name" value="P-loop_NTPase"/>
</dbReference>
<dbReference type="EC" id="2.8.2.-" evidence="3"/>
<comment type="similarity">
    <text evidence="1 3">Belongs to the sulfotransferase 1 family.</text>
</comment>
<name>A0AAV0LUM2_9ROSI</name>
<comment type="caution">
    <text evidence="5">The sequence shown here is derived from an EMBL/GenBank/DDBJ whole genome shotgun (WGS) entry which is preliminary data.</text>
</comment>
<reference evidence="5" key="1">
    <citation type="submission" date="2022-08" db="EMBL/GenBank/DDBJ databases">
        <authorList>
            <person name="Gutierrez-Valencia J."/>
        </authorList>
    </citation>
    <scope>NUCLEOTIDE SEQUENCE</scope>
</reference>
<sequence length="322" mass="37151">MSIEEMKELAPKKEVMFWNVHEICQMEGFWFLAHLMESMVAFRSDFQPRSEDVLITSFPKTGTTWLMALCHNILHRHDNREEDDILTRMNLHEVVPTLDVFFLTDQVQNLLLNSGGGRLLHTHLPYTCLPESVRNSGCKIVHVTRNPKDTLVSMWHFFNKVLKRDPTATGPFPMEGAVESFCTGVLPWGPFHENVVSYWEESKKRPDEVLFLKYEDMCRDPKKEVRKLASFLGKPFPPTSVNGGVDEEVEKVLWRSSLGRLRELEVNKNNVVSELTQISNSSYFRKGTVGDWKNYLTPQMAERVDQLTQLKLQGTGLSLDDF</sequence>
<protein>
    <recommendedName>
        <fullName evidence="3">Sulfotransferase</fullName>
        <ecNumber evidence="3">2.8.2.-</ecNumber>
    </recommendedName>
</protein>
<gene>
    <name evidence="5" type="ORF">LITE_LOCUS25593</name>
</gene>
<dbReference type="EMBL" id="CAMGYJ010000006">
    <property type="protein sequence ID" value="CAI0437815.1"/>
    <property type="molecule type" value="Genomic_DNA"/>
</dbReference>
<accession>A0AAV0LUM2</accession>
<feature type="domain" description="Sulfotransferase" evidence="4">
    <location>
        <begin position="51"/>
        <end position="316"/>
    </location>
</feature>